<evidence type="ECO:0000256" key="1">
    <source>
        <dbReference type="ARBA" id="ARBA00002672"/>
    </source>
</evidence>
<organism evidence="11 12">
    <name type="scientific">Sphingomonas jinjuensis</name>
    <dbReference type="NCBI Taxonomy" id="535907"/>
    <lineage>
        <taxon>Bacteria</taxon>
        <taxon>Pseudomonadati</taxon>
        <taxon>Pseudomonadota</taxon>
        <taxon>Alphaproteobacteria</taxon>
        <taxon>Sphingomonadales</taxon>
        <taxon>Sphingomonadaceae</taxon>
        <taxon>Sphingomonas</taxon>
    </lineage>
</organism>
<evidence type="ECO:0000313" key="12">
    <source>
        <dbReference type="Proteomes" id="UP000529795"/>
    </source>
</evidence>
<protein>
    <recommendedName>
        <fullName evidence="4">Nicotinamide riboside transporter PnuC</fullName>
    </recommendedName>
</protein>
<dbReference type="RefSeq" id="WP_183985345.1">
    <property type="nucleotide sequence ID" value="NZ_JACIEV010000007.1"/>
</dbReference>
<dbReference type="InterPro" id="IPR006419">
    <property type="entry name" value="NMN_transpt_PnuC"/>
</dbReference>
<evidence type="ECO:0000256" key="10">
    <source>
        <dbReference type="SAM" id="Phobius"/>
    </source>
</evidence>
<feature type="transmembrane region" description="Helical" evidence="10">
    <location>
        <begin position="24"/>
        <end position="43"/>
    </location>
</feature>
<evidence type="ECO:0000256" key="4">
    <source>
        <dbReference type="ARBA" id="ARBA00017522"/>
    </source>
</evidence>
<dbReference type="PANTHER" id="PTHR36122:SF2">
    <property type="entry name" value="NICOTINAMIDE RIBOSIDE TRANSPORTER PNUC"/>
    <property type="match status" value="1"/>
</dbReference>
<dbReference type="GO" id="GO:0005886">
    <property type="term" value="C:plasma membrane"/>
    <property type="evidence" value="ECO:0007669"/>
    <property type="project" value="UniProtKB-SubCell"/>
</dbReference>
<proteinExistence type="inferred from homology"/>
<evidence type="ECO:0000256" key="5">
    <source>
        <dbReference type="ARBA" id="ARBA00022448"/>
    </source>
</evidence>
<dbReference type="Proteomes" id="UP000529795">
    <property type="component" value="Unassembled WGS sequence"/>
</dbReference>
<feature type="transmembrane region" description="Helical" evidence="10">
    <location>
        <begin position="158"/>
        <end position="179"/>
    </location>
</feature>
<evidence type="ECO:0000256" key="9">
    <source>
        <dbReference type="ARBA" id="ARBA00023136"/>
    </source>
</evidence>
<keyword evidence="8 10" id="KW-1133">Transmembrane helix</keyword>
<feature type="transmembrane region" description="Helical" evidence="10">
    <location>
        <begin position="87"/>
        <end position="104"/>
    </location>
</feature>
<gene>
    <name evidence="11" type="ORF">GGQ80_002548</name>
</gene>
<evidence type="ECO:0000256" key="2">
    <source>
        <dbReference type="ARBA" id="ARBA00004651"/>
    </source>
</evidence>
<keyword evidence="9 10" id="KW-0472">Membrane</keyword>
<keyword evidence="12" id="KW-1185">Reference proteome</keyword>
<feature type="transmembrane region" description="Helical" evidence="10">
    <location>
        <begin position="50"/>
        <end position="67"/>
    </location>
</feature>
<comment type="similarity">
    <text evidence="3">Belongs to the nicotinamide ribonucleoside (NR) uptake permease (TC 4.B.1) family.</text>
</comment>
<evidence type="ECO:0000256" key="6">
    <source>
        <dbReference type="ARBA" id="ARBA00022475"/>
    </source>
</evidence>
<evidence type="ECO:0000256" key="8">
    <source>
        <dbReference type="ARBA" id="ARBA00022989"/>
    </source>
</evidence>
<evidence type="ECO:0000313" key="11">
    <source>
        <dbReference type="EMBL" id="MBB4154632.1"/>
    </source>
</evidence>
<dbReference type="AlphaFoldDB" id="A0A840FDA9"/>
<dbReference type="Pfam" id="PF04973">
    <property type="entry name" value="NMN_transporter"/>
    <property type="match status" value="1"/>
</dbReference>
<reference evidence="11 12" key="1">
    <citation type="submission" date="2020-08" db="EMBL/GenBank/DDBJ databases">
        <title>Genomic Encyclopedia of Type Strains, Phase IV (KMG-IV): sequencing the most valuable type-strain genomes for metagenomic binning, comparative biology and taxonomic classification.</title>
        <authorList>
            <person name="Goeker M."/>
        </authorList>
    </citation>
    <scope>NUCLEOTIDE SEQUENCE [LARGE SCALE GENOMIC DNA]</scope>
    <source>
        <strain evidence="11 12">YC6723</strain>
    </source>
</reference>
<keyword evidence="7 10" id="KW-0812">Transmembrane</keyword>
<dbReference type="NCBIfam" id="TIGR01528">
    <property type="entry name" value="NMN_trans_PnuC"/>
    <property type="match status" value="1"/>
</dbReference>
<sequence>MDTIEATAALLVIVNVALVARRSVWNYPFAIVAVAIYAVIFFRARLYSDMILQGFFVAVNLYGWVHWSRVKAEVGEVAVETMAPPARAGWLAGCLAATLAWGALMHRFTDATHPWWDAGIAITSIAAQTLQARRLIESWWLWILVDVASIPLYAIKGLWFTCALYGVLLLISAAGLLDWRRAMGRATRMVPA</sequence>
<dbReference type="EMBL" id="JACIEV010000007">
    <property type="protein sequence ID" value="MBB4154632.1"/>
    <property type="molecule type" value="Genomic_DNA"/>
</dbReference>
<evidence type="ECO:0000256" key="3">
    <source>
        <dbReference type="ARBA" id="ARBA00006669"/>
    </source>
</evidence>
<accession>A0A840FDA9</accession>
<dbReference type="PANTHER" id="PTHR36122">
    <property type="entry name" value="NICOTINAMIDE RIBOSIDE TRANSPORTER PNUC"/>
    <property type="match status" value="1"/>
</dbReference>
<keyword evidence="5" id="KW-0813">Transport</keyword>
<name>A0A840FDA9_9SPHN</name>
<comment type="function">
    <text evidence="1">Required for nicotinamide riboside transport across the inner membrane.</text>
</comment>
<comment type="subcellular location">
    <subcellularLocation>
        <location evidence="2">Cell membrane</location>
        <topology evidence="2">Multi-pass membrane protein</topology>
    </subcellularLocation>
</comment>
<keyword evidence="6" id="KW-1003">Cell membrane</keyword>
<evidence type="ECO:0000256" key="7">
    <source>
        <dbReference type="ARBA" id="ARBA00022692"/>
    </source>
</evidence>
<dbReference type="GO" id="GO:0034257">
    <property type="term" value="F:nicotinamide riboside transmembrane transporter activity"/>
    <property type="evidence" value="ECO:0007669"/>
    <property type="project" value="InterPro"/>
</dbReference>
<comment type="caution">
    <text evidence="11">The sequence shown here is derived from an EMBL/GenBank/DDBJ whole genome shotgun (WGS) entry which is preliminary data.</text>
</comment>